<dbReference type="InterPro" id="IPR029058">
    <property type="entry name" value="AB_hydrolase_fold"/>
</dbReference>
<dbReference type="GO" id="GO:0016787">
    <property type="term" value="F:hydrolase activity"/>
    <property type="evidence" value="ECO:0007669"/>
    <property type="project" value="UniProtKB-KW"/>
</dbReference>
<dbReference type="InterPro" id="IPR050300">
    <property type="entry name" value="GDXG_lipolytic_enzyme"/>
</dbReference>
<sequence length="305" mass="33539">MPLDPRIKKLLESALTIPIGKAPVEEVRKIFRQLASAAPKVEVGKVEDIKIPGSETVINARVYFPKSSGPYGVLVYLHGGGFVIGDVESYDPLCRAITNACNCVVVSVDYRLAPEYKFPSAVIDSFDATNWVYNNLDKFDGKMGVAIAGDSAGGNLAAVVALLSKGKINLKYQILVYPAVSLDNVSRSMIEYSDGFFLTREHIEWFGSQYLRSPADLLDFRFSPILAQDFNGLPPALIITAEYDPLRDQGEAYANKLLQAGVSVTSVRFNNVIHGFLSFFPLMEQGRDAIGLIGSVLRRVFYDKI</sequence>
<dbReference type="ESTHER" id="sulso-EstA">
    <property type="family name" value="Hormone-sensitive_lipase_like"/>
</dbReference>
<keyword evidence="2 4" id="KW-0378">Hydrolase</keyword>
<dbReference type="Gene3D" id="3.40.50.1820">
    <property type="entry name" value="alpha/beta hydrolase"/>
    <property type="match status" value="1"/>
</dbReference>
<dbReference type="EMBL" id="CP033241">
    <property type="protein sequence ID" value="AZF82921.1"/>
    <property type="molecule type" value="Genomic_DNA"/>
</dbReference>
<evidence type="ECO:0000256" key="1">
    <source>
        <dbReference type="ARBA" id="ARBA00010515"/>
    </source>
</evidence>
<dbReference type="PANTHER" id="PTHR48081:SF8">
    <property type="entry name" value="ALPHA_BETA HYDROLASE FOLD-3 DOMAIN-CONTAINING PROTEIN-RELATED"/>
    <property type="match status" value="1"/>
</dbReference>
<dbReference type="PANTHER" id="PTHR48081">
    <property type="entry name" value="AB HYDROLASE SUPERFAMILY PROTEIN C4A8.06C"/>
    <property type="match status" value="1"/>
</dbReference>
<comment type="similarity">
    <text evidence="1">Belongs to the 'GDXG' lipolytic enzyme family.</text>
</comment>
<evidence type="ECO:0000256" key="2">
    <source>
        <dbReference type="ARBA" id="ARBA00022801"/>
    </source>
</evidence>
<dbReference type="Proteomes" id="UP000269431">
    <property type="component" value="Chromosome"/>
</dbReference>
<gene>
    <name evidence="4" type="ORF">SULZ_01530</name>
</gene>
<evidence type="ECO:0000313" key="5">
    <source>
        <dbReference type="Proteomes" id="UP000269431"/>
    </source>
</evidence>
<dbReference type="InterPro" id="IPR013094">
    <property type="entry name" value="AB_hydrolase_3"/>
</dbReference>
<dbReference type="AlphaFoldDB" id="A0A3G8EMI7"/>
<dbReference type="PROSITE" id="PS01174">
    <property type="entry name" value="LIPASE_GDXG_SER"/>
    <property type="match status" value="1"/>
</dbReference>
<organism evidence="4 5">
    <name type="scientific">Saccharolobus solfataricus</name>
    <name type="common">Sulfolobus solfataricus</name>
    <dbReference type="NCBI Taxonomy" id="2287"/>
    <lineage>
        <taxon>Archaea</taxon>
        <taxon>Thermoproteota</taxon>
        <taxon>Thermoprotei</taxon>
        <taxon>Sulfolobales</taxon>
        <taxon>Sulfolobaceae</taxon>
        <taxon>Saccharolobus</taxon>
    </lineage>
</organism>
<protein>
    <submittedName>
        <fullName evidence="4">Alpha/beta hydrolase</fullName>
    </submittedName>
</protein>
<feature type="domain" description="Alpha/beta hydrolase fold-3" evidence="3">
    <location>
        <begin position="74"/>
        <end position="277"/>
    </location>
</feature>
<evidence type="ECO:0000313" key="4">
    <source>
        <dbReference type="EMBL" id="AZF82921.1"/>
    </source>
</evidence>
<evidence type="ECO:0000259" key="3">
    <source>
        <dbReference type="Pfam" id="PF07859"/>
    </source>
</evidence>
<dbReference type="InterPro" id="IPR033140">
    <property type="entry name" value="Lipase_GDXG_put_SER_AS"/>
</dbReference>
<reference evidence="4 5" key="1">
    <citation type="journal article" date="2018" name="Proc. Natl. Acad. Sci. U.S.A.">
        <title>Nonmutational mechanism of inheritance in the Archaeon Sulfolobus solfataricus.</title>
        <authorList>
            <person name="Payne S."/>
            <person name="McCarthy S."/>
            <person name="Johnson T."/>
            <person name="North E."/>
            <person name="Blum P."/>
        </authorList>
    </citation>
    <scope>NUCLEOTIDE SEQUENCE [LARGE SCALE GENOMIC DNA]</scope>
    <source>
        <strain evidence="4 5">SUL120</strain>
    </source>
</reference>
<dbReference type="GeneID" id="44128221"/>
<dbReference type="SUPFAM" id="SSF53474">
    <property type="entry name" value="alpha/beta-Hydrolases"/>
    <property type="match status" value="1"/>
</dbReference>
<dbReference type="Pfam" id="PF07859">
    <property type="entry name" value="Abhydrolase_3"/>
    <property type="match status" value="1"/>
</dbReference>
<accession>A0A3G8EMI7</accession>
<dbReference type="RefSeq" id="WP_164497301.1">
    <property type="nucleotide sequence ID" value="NZ_CP033241.1"/>
</dbReference>
<proteinExistence type="inferred from homology"/>
<name>A0A3G8EMI7_SACSO</name>
<dbReference type="FunFam" id="3.40.50.1820:FF:000089">
    <property type="entry name" value="Alpha/beta hydrolase"/>
    <property type="match status" value="1"/>
</dbReference>